<feature type="region of interest" description="Disordered" evidence="6">
    <location>
        <begin position="627"/>
        <end position="662"/>
    </location>
</feature>
<dbReference type="SMART" id="SM00387">
    <property type="entry name" value="HATPase_c"/>
    <property type="match status" value="1"/>
</dbReference>
<evidence type="ECO:0000313" key="9">
    <source>
        <dbReference type="EMBL" id="BBF23720.1"/>
    </source>
</evidence>
<dbReference type="GO" id="GO:0000155">
    <property type="term" value="F:phosphorelay sensor kinase activity"/>
    <property type="evidence" value="ECO:0007669"/>
    <property type="project" value="InterPro"/>
</dbReference>
<accession>A0A2Z6ICR6</accession>
<feature type="compositionally biased region" description="Polar residues" evidence="6">
    <location>
        <begin position="652"/>
        <end position="662"/>
    </location>
</feature>
<sequence>MYDDKTDGLPERRTSKRRKTKQFLKAFFLAPAARPITARTLVKLILASLKLHPVALAAQFAGIIAFAVMFRQSDVNAVFLTVWCVFGLAHFYFSLHFVRLFWRDRDRVARVRVWIRRWMVLAVSAGIIWGVAGAAFIVPVKGIEQVVTVAVIVAVTFASWPVYSCWMPSLTAFTLLSLTPLTISVAAQYGVSQTAMALVIIAVTVFILYSGRKLNEMVLSSILTDAENRRLVERLKTEINRAESARRATEAVSEQRARFFAAANHDLRQPLQAMGICLDILKRRATPETAPIIAHLTSTSNSISTLVEQVLEVTRMEFGKLELHVEQVDLTALLEEFEQEFGPVAREKGIRFRIRPIPVTVSTDPQLLRRALRNLVSNAIRYTDETRPNAEVVLALRRRGTSRVEIGVYDAGPGLSREDKARIFDTFYRGSAGKARPGTGFGLGLSIVKGICRELGITLSVGSHLGRGSVFRLCLEVSEAEQVRLCSQKVVRAAAVGRLSGPIALVEDNAFVREALGSTLESLGAEVLAYELPDDEACRKLASIENLRLLSDYNLGDDRPTGLDIAGRIEKLKGTRLPAVVLTAVARDLIEARFERPEAGDTMPATLPRILQKPASVEAIVNALNAVSAPSTDTTDTTESSDSKAAPEPVANDSTSASEPQS</sequence>
<dbReference type="Pfam" id="PF00512">
    <property type="entry name" value="HisKA"/>
    <property type="match status" value="1"/>
</dbReference>
<dbReference type="InterPro" id="IPR036890">
    <property type="entry name" value="HATPase_C_sf"/>
</dbReference>
<dbReference type="KEGG" id="sutt:SUTMEG_16110"/>
<evidence type="ECO:0000256" key="7">
    <source>
        <dbReference type="SAM" id="Phobius"/>
    </source>
</evidence>
<dbReference type="SUPFAM" id="SSF55874">
    <property type="entry name" value="ATPase domain of HSP90 chaperone/DNA topoisomerase II/histidine kinase"/>
    <property type="match status" value="1"/>
</dbReference>
<dbReference type="Gene3D" id="1.10.287.130">
    <property type="match status" value="1"/>
</dbReference>
<protein>
    <recommendedName>
        <fullName evidence="2">histidine kinase</fullName>
        <ecNumber evidence="2">2.7.13.3</ecNumber>
    </recommendedName>
</protein>
<dbReference type="OrthoDB" id="6114847at2"/>
<comment type="catalytic activity">
    <reaction evidence="1">
        <text>ATP + protein L-histidine = ADP + protein N-phospho-L-histidine.</text>
        <dbReference type="EC" id="2.7.13.3"/>
    </reaction>
</comment>
<dbReference type="Gene3D" id="3.30.565.10">
    <property type="entry name" value="Histidine kinase-like ATPase, C-terminal domain"/>
    <property type="match status" value="1"/>
</dbReference>
<dbReference type="SUPFAM" id="SSF47384">
    <property type="entry name" value="Homodimeric domain of signal transducing histidine kinase"/>
    <property type="match status" value="1"/>
</dbReference>
<feature type="compositionally biased region" description="Low complexity" evidence="6">
    <location>
        <begin position="631"/>
        <end position="640"/>
    </location>
</feature>
<name>A0A2Z6ICR6_9BURK</name>
<dbReference type="CDD" id="cd00075">
    <property type="entry name" value="HATPase"/>
    <property type="match status" value="1"/>
</dbReference>
<dbReference type="SUPFAM" id="SSF52172">
    <property type="entry name" value="CheY-like"/>
    <property type="match status" value="1"/>
</dbReference>
<organism evidence="9 10">
    <name type="scientific">Sutterella megalosphaeroides</name>
    <dbReference type="NCBI Taxonomy" id="2494234"/>
    <lineage>
        <taxon>Bacteria</taxon>
        <taxon>Pseudomonadati</taxon>
        <taxon>Pseudomonadota</taxon>
        <taxon>Betaproteobacteria</taxon>
        <taxon>Burkholderiales</taxon>
        <taxon>Sutterellaceae</taxon>
        <taxon>Sutterella</taxon>
    </lineage>
</organism>
<evidence type="ECO:0000256" key="1">
    <source>
        <dbReference type="ARBA" id="ARBA00000085"/>
    </source>
</evidence>
<dbReference type="InterPro" id="IPR036097">
    <property type="entry name" value="HisK_dim/P_sf"/>
</dbReference>
<evidence type="ECO:0000256" key="3">
    <source>
        <dbReference type="ARBA" id="ARBA00022553"/>
    </source>
</evidence>
<feature type="transmembrane region" description="Helical" evidence="7">
    <location>
        <begin position="195"/>
        <end position="211"/>
    </location>
</feature>
<evidence type="ECO:0000313" key="10">
    <source>
        <dbReference type="Proteomes" id="UP000271003"/>
    </source>
</evidence>
<dbReference type="InterPro" id="IPR011006">
    <property type="entry name" value="CheY-like_superfamily"/>
</dbReference>
<keyword evidence="7" id="KW-0472">Membrane</keyword>
<dbReference type="SMART" id="SM00388">
    <property type="entry name" value="HisKA"/>
    <property type="match status" value="1"/>
</dbReference>
<dbReference type="EC" id="2.7.13.3" evidence="2"/>
<evidence type="ECO:0000256" key="2">
    <source>
        <dbReference type="ARBA" id="ARBA00012438"/>
    </source>
</evidence>
<dbReference type="Proteomes" id="UP000271003">
    <property type="component" value="Chromosome"/>
</dbReference>
<evidence type="ECO:0000259" key="8">
    <source>
        <dbReference type="PROSITE" id="PS50109"/>
    </source>
</evidence>
<keyword evidence="10" id="KW-1185">Reference proteome</keyword>
<gene>
    <name evidence="9" type="ORF">SUTMEG_16110</name>
</gene>
<dbReference type="PANTHER" id="PTHR43047">
    <property type="entry name" value="TWO-COMPONENT HISTIDINE PROTEIN KINASE"/>
    <property type="match status" value="1"/>
</dbReference>
<dbReference type="PROSITE" id="PS50109">
    <property type="entry name" value="HIS_KIN"/>
    <property type="match status" value="1"/>
</dbReference>
<dbReference type="InterPro" id="IPR003594">
    <property type="entry name" value="HATPase_dom"/>
</dbReference>
<feature type="domain" description="Histidine kinase" evidence="8">
    <location>
        <begin position="262"/>
        <end position="479"/>
    </location>
</feature>
<keyword evidence="3" id="KW-0597">Phosphoprotein</keyword>
<dbReference type="RefSeq" id="WP_120177299.1">
    <property type="nucleotide sequence ID" value="NZ_AP018786.1"/>
</dbReference>
<dbReference type="GO" id="GO:0009927">
    <property type="term" value="F:histidine phosphotransfer kinase activity"/>
    <property type="evidence" value="ECO:0007669"/>
    <property type="project" value="TreeGrafter"/>
</dbReference>
<keyword evidence="7" id="KW-0812">Transmembrane</keyword>
<dbReference type="CDD" id="cd00082">
    <property type="entry name" value="HisKA"/>
    <property type="match status" value="1"/>
</dbReference>
<keyword evidence="4" id="KW-0808">Transferase</keyword>
<dbReference type="PRINTS" id="PR00344">
    <property type="entry name" value="BCTRLSENSOR"/>
</dbReference>
<dbReference type="PANTHER" id="PTHR43047:SF72">
    <property type="entry name" value="OSMOSENSING HISTIDINE PROTEIN KINASE SLN1"/>
    <property type="match status" value="1"/>
</dbReference>
<evidence type="ECO:0000256" key="4">
    <source>
        <dbReference type="ARBA" id="ARBA00022679"/>
    </source>
</evidence>
<feature type="transmembrane region" description="Helical" evidence="7">
    <location>
        <begin position="118"/>
        <end position="140"/>
    </location>
</feature>
<feature type="transmembrane region" description="Helical" evidence="7">
    <location>
        <begin position="146"/>
        <end position="163"/>
    </location>
</feature>
<evidence type="ECO:0000256" key="5">
    <source>
        <dbReference type="ARBA" id="ARBA00022777"/>
    </source>
</evidence>
<evidence type="ECO:0000256" key="6">
    <source>
        <dbReference type="SAM" id="MobiDB-lite"/>
    </source>
</evidence>
<dbReference type="InterPro" id="IPR005467">
    <property type="entry name" value="His_kinase_dom"/>
</dbReference>
<feature type="transmembrane region" description="Helical" evidence="7">
    <location>
        <begin position="77"/>
        <end position="98"/>
    </location>
</feature>
<reference evidence="9 10" key="1">
    <citation type="journal article" date="2018" name="Int. J. Syst. Evol. Microbiol.">
        <title>Mesosutterella multiformis gen. nov., sp. nov., a member of the family Sutterellaceae and Sutterella megalosphaeroides sp. nov., isolated from human faeces.</title>
        <authorList>
            <person name="Sakamoto M."/>
            <person name="Ikeyama N."/>
            <person name="Kunihiro T."/>
            <person name="Iino T."/>
            <person name="Yuki M."/>
            <person name="Ohkuma M."/>
        </authorList>
    </citation>
    <scope>NUCLEOTIDE SEQUENCE [LARGE SCALE GENOMIC DNA]</scope>
    <source>
        <strain evidence="9 10">6FBBBH3</strain>
    </source>
</reference>
<dbReference type="Gene3D" id="3.40.50.2300">
    <property type="match status" value="1"/>
</dbReference>
<proteinExistence type="predicted"/>
<dbReference type="Pfam" id="PF02518">
    <property type="entry name" value="HATPase_c"/>
    <property type="match status" value="1"/>
</dbReference>
<dbReference type="EMBL" id="AP018786">
    <property type="protein sequence ID" value="BBF23720.1"/>
    <property type="molecule type" value="Genomic_DNA"/>
</dbReference>
<keyword evidence="5 9" id="KW-0418">Kinase</keyword>
<dbReference type="AlphaFoldDB" id="A0A2Z6ICR6"/>
<dbReference type="InterPro" id="IPR004358">
    <property type="entry name" value="Sig_transdc_His_kin-like_C"/>
</dbReference>
<keyword evidence="7" id="KW-1133">Transmembrane helix</keyword>
<dbReference type="GO" id="GO:0005886">
    <property type="term" value="C:plasma membrane"/>
    <property type="evidence" value="ECO:0007669"/>
    <property type="project" value="TreeGrafter"/>
</dbReference>
<feature type="transmembrane region" description="Helical" evidence="7">
    <location>
        <begin position="51"/>
        <end position="71"/>
    </location>
</feature>
<dbReference type="InterPro" id="IPR003661">
    <property type="entry name" value="HisK_dim/P_dom"/>
</dbReference>